<dbReference type="Pfam" id="PF13377">
    <property type="entry name" value="Peripla_BP_3"/>
    <property type="match status" value="1"/>
</dbReference>
<dbReference type="InterPro" id="IPR028082">
    <property type="entry name" value="Peripla_BP_I"/>
</dbReference>
<dbReference type="PRINTS" id="PR00036">
    <property type="entry name" value="HTHLACI"/>
</dbReference>
<dbReference type="STRING" id="1797291.A2V47_07405"/>
<keyword evidence="2" id="KW-0238">DNA-binding</keyword>
<dbReference type="InterPro" id="IPR046335">
    <property type="entry name" value="LacI/GalR-like_sensor"/>
</dbReference>
<proteinExistence type="predicted"/>
<dbReference type="AlphaFoldDB" id="A0A1F5AFI4"/>
<dbReference type="SUPFAM" id="SSF53822">
    <property type="entry name" value="Periplasmic binding protein-like I"/>
    <property type="match status" value="1"/>
</dbReference>
<dbReference type="Gene3D" id="3.40.50.2300">
    <property type="match status" value="2"/>
</dbReference>
<dbReference type="GO" id="GO:0003700">
    <property type="term" value="F:DNA-binding transcription factor activity"/>
    <property type="evidence" value="ECO:0007669"/>
    <property type="project" value="TreeGrafter"/>
</dbReference>
<evidence type="ECO:0000313" key="6">
    <source>
        <dbReference type="Proteomes" id="UP000177701"/>
    </source>
</evidence>
<evidence type="ECO:0000259" key="4">
    <source>
        <dbReference type="PROSITE" id="PS50932"/>
    </source>
</evidence>
<evidence type="ECO:0000313" key="5">
    <source>
        <dbReference type="EMBL" id="OGD17253.1"/>
    </source>
</evidence>
<dbReference type="SMART" id="SM00354">
    <property type="entry name" value="HTH_LACI"/>
    <property type="match status" value="1"/>
</dbReference>
<dbReference type="EMBL" id="MEYH01000012">
    <property type="protein sequence ID" value="OGD17253.1"/>
    <property type="molecule type" value="Genomic_DNA"/>
</dbReference>
<name>A0A1F5AFI4_9BACT</name>
<accession>A0A1F5AFI4</accession>
<dbReference type="Pfam" id="PF00356">
    <property type="entry name" value="LacI"/>
    <property type="match status" value="1"/>
</dbReference>
<dbReference type="Gene3D" id="1.10.260.40">
    <property type="entry name" value="lambda repressor-like DNA-binding domains"/>
    <property type="match status" value="1"/>
</dbReference>
<dbReference type="InterPro" id="IPR000843">
    <property type="entry name" value="HTH_LacI"/>
</dbReference>
<protein>
    <recommendedName>
        <fullName evidence="4">HTH lacI-type domain-containing protein</fullName>
    </recommendedName>
</protein>
<evidence type="ECO:0000256" key="3">
    <source>
        <dbReference type="ARBA" id="ARBA00023163"/>
    </source>
</evidence>
<dbReference type="PANTHER" id="PTHR30146:SF109">
    <property type="entry name" value="HTH-TYPE TRANSCRIPTIONAL REGULATOR GALS"/>
    <property type="match status" value="1"/>
</dbReference>
<evidence type="ECO:0000256" key="2">
    <source>
        <dbReference type="ARBA" id="ARBA00023125"/>
    </source>
</evidence>
<evidence type="ECO:0000256" key="1">
    <source>
        <dbReference type="ARBA" id="ARBA00023015"/>
    </source>
</evidence>
<dbReference type="CDD" id="cd01392">
    <property type="entry name" value="HTH_LacI"/>
    <property type="match status" value="1"/>
</dbReference>
<dbReference type="GO" id="GO:0000976">
    <property type="term" value="F:transcription cis-regulatory region binding"/>
    <property type="evidence" value="ECO:0007669"/>
    <property type="project" value="TreeGrafter"/>
</dbReference>
<keyword evidence="3" id="KW-0804">Transcription</keyword>
<dbReference type="PROSITE" id="PS50932">
    <property type="entry name" value="HTH_LACI_2"/>
    <property type="match status" value="1"/>
</dbReference>
<organism evidence="5 6">
    <name type="scientific">Candidatus Sediminicultor quintus</name>
    <dbReference type="NCBI Taxonomy" id="1797291"/>
    <lineage>
        <taxon>Bacteria</taxon>
        <taxon>Pseudomonadati</taxon>
        <taxon>Atribacterota</taxon>
        <taxon>Candidatus Phoenicimicrobiia</taxon>
        <taxon>Candidatus Pheonicimicrobiales</taxon>
        <taxon>Candidatus Phoenicimicrobiaceae</taxon>
        <taxon>Candidatus Sediminicultor</taxon>
    </lineage>
</organism>
<dbReference type="CDD" id="cd06290">
    <property type="entry name" value="PBP1_LacI-like"/>
    <property type="match status" value="1"/>
</dbReference>
<gene>
    <name evidence="5" type="ORF">A2V47_07405</name>
</gene>
<sequence>MNVTIKEVAKKANVSITTVSRVFNGNDGVSPKTRKRVLKVIEELGYSPSAMASGLKTNLSKCIGIAVPDALGDFYGEIIDGIESVTAEKGYNVIISLNHRIIKEELAGVNFFKAKKVDGAILVTTSGDDDYIHSLIEGGYNIVLLDRDPHSLNVDTVKIDNFGGGYMATEYLLNLGHSSILVIQGIPFIDSSKERFNGYKRALKNKGIKIKSQFVLNGNFTVDSGYLSVKKYLDNYGLDFSAIFATNDQMAIGAIKALNDKGISIPEQVSIVGFDDSYISPYIIPPLTTIKQRREEMGKIAAELLLDRIISGHKKGRTPRQVIIPVELIKRESAISLSSK</sequence>
<reference evidence="5 6" key="1">
    <citation type="journal article" date="2016" name="Nat. Commun.">
        <title>Thousands of microbial genomes shed light on interconnected biogeochemical processes in an aquifer system.</title>
        <authorList>
            <person name="Anantharaman K."/>
            <person name="Brown C.T."/>
            <person name="Hug L.A."/>
            <person name="Sharon I."/>
            <person name="Castelle C.J."/>
            <person name="Probst A.J."/>
            <person name="Thomas B.C."/>
            <person name="Singh A."/>
            <person name="Wilkins M.J."/>
            <person name="Karaoz U."/>
            <person name="Brodie E.L."/>
            <person name="Williams K.H."/>
            <person name="Hubbard S.S."/>
            <person name="Banfield J.F."/>
        </authorList>
    </citation>
    <scope>NUCLEOTIDE SEQUENCE [LARGE SCALE GENOMIC DNA]</scope>
</reference>
<dbReference type="SUPFAM" id="SSF47413">
    <property type="entry name" value="lambda repressor-like DNA-binding domains"/>
    <property type="match status" value="1"/>
</dbReference>
<dbReference type="PANTHER" id="PTHR30146">
    <property type="entry name" value="LACI-RELATED TRANSCRIPTIONAL REPRESSOR"/>
    <property type="match status" value="1"/>
</dbReference>
<dbReference type="Proteomes" id="UP000177701">
    <property type="component" value="Unassembled WGS sequence"/>
</dbReference>
<keyword evidence="1" id="KW-0805">Transcription regulation</keyword>
<dbReference type="InterPro" id="IPR010982">
    <property type="entry name" value="Lambda_DNA-bd_dom_sf"/>
</dbReference>
<comment type="caution">
    <text evidence="5">The sequence shown here is derived from an EMBL/GenBank/DDBJ whole genome shotgun (WGS) entry which is preliminary data.</text>
</comment>
<feature type="domain" description="HTH lacI-type" evidence="4">
    <location>
        <begin position="3"/>
        <end position="57"/>
    </location>
</feature>